<gene>
    <name evidence="1" type="ORF">PS943_03016</name>
</gene>
<dbReference type="Proteomes" id="UP000325645">
    <property type="component" value="Unassembled WGS sequence"/>
</dbReference>
<dbReference type="AlphaFoldDB" id="A0A5E7WEF9"/>
<evidence type="ECO:0000313" key="1">
    <source>
        <dbReference type="EMBL" id="VVQ32855.1"/>
    </source>
</evidence>
<organism evidence="1 2">
    <name type="scientific">Pseudomonas fluorescens</name>
    <dbReference type="NCBI Taxonomy" id="294"/>
    <lineage>
        <taxon>Bacteria</taxon>
        <taxon>Pseudomonadati</taxon>
        <taxon>Pseudomonadota</taxon>
        <taxon>Gammaproteobacteria</taxon>
        <taxon>Pseudomonadales</taxon>
        <taxon>Pseudomonadaceae</taxon>
        <taxon>Pseudomonas</taxon>
    </lineage>
</organism>
<reference evidence="1 2" key="1">
    <citation type="submission" date="2019-09" db="EMBL/GenBank/DDBJ databases">
        <authorList>
            <person name="Chandra G."/>
            <person name="Truman W A."/>
        </authorList>
    </citation>
    <scope>NUCLEOTIDE SEQUENCE [LARGE SCALE GENOMIC DNA]</scope>
    <source>
        <strain evidence="1">PS943</strain>
    </source>
</reference>
<name>A0A5E7WEF9_PSEFL</name>
<accession>A0A5E7WEF9</accession>
<dbReference type="RefSeq" id="WP_191623584.1">
    <property type="nucleotide sequence ID" value="NZ_CABVJH010000005.1"/>
</dbReference>
<protein>
    <submittedName>
        <fullName evidence="1">Uncharacterized protein</fullName>
    </submittedName>
</protein>
<proteinExistence type="predicted"/>
<sequence>MPSLSEAPNGGARALGYLGLFQVTRCKSETASSRYRRNGYAPELTGIQSKRLYFVSEYTLHEIFTKPPRQFARANMRAVINGNAAGDRATFAHRASPGAEYWPTEGKAPLYF</sequence>
<dbReference type="EMBL" id="CABVJH010000005">
    <property type="protein sequence ID" value="VVQ32855.1"/>
    <property type="molecule type" value="Genomic_DNA"/>
</dbReference>
<evidence type="ECO:0000313" key="2">
    <source>
        <dbReference type="Proteomes" id="UP000325645"/>
    </source>
</evidence>